<dbReference type="InterPro" id="IPR000515">
    <property type="entry name" value="MetI-like"/>
</dbReference>
<dbReference type="InterPro" id="IPR053474">
    <property type="entry name" value="Staphylopine_ABC_permease"/>
</dbReference>
<evidence type="ECO:0000256" key="6">
    <source>
        <dbReference type="ARBA" id="ARBA00023136"/>
    </source>
</evidence>
<evidence type="ECO:0000256" key="3">
    <source>
        <dbReference type="ARBA" id="ARBA00022475"/>
    </source>
</evidence>
<dbReference type="GO" id="GO:0055085">
    <property type="term" value="P:transmembrane transport"/>
    <property type="evidence" value="ECO:0007669"/>
    <property type="project" value="InterPro"/>
</dbReference>
<evidence type="ECO:0000256" key="2">
    <source>
        <dbReference type="ARBA" id="ARBA00022448"/>
    </source>
</evidence>
<dbReference type="EMBL" id="RBWY01000001">
    <property type="protein sequence ID" value="RKS87432.1"/>
    <property type="molecule type" value="Genomic_DNA"/>
</dbReference>
<dbReference type="PANTHER" id="PTHR43386">
    <property type="entry name" value="OLIGOPEPTIDE TRANSPORT SYSTEM PERMEASE PROTEIN APPC"/>
    <property type="match status" value="1"/>
</dbReference>
<feature type="domain" description="ABC transmembrane type-1" evidence="8">
    <location>
        <begin position="76"/>
        <end position="265"/>
    </location>
</feature>
<dbReference type="Gene3D" id="1.10.3720.10">
    <property type="entry name" value="MetI-like"/>
    <property type="match status" value="1"/>
</dbReference>
<protein>
    <submittedName>
        <fullName evidence="9">Nickel transport system permease protein</fullName>
    </submittedName>
</protein>
<dbReference type="InterPro" id="IPR035906">
    <property type="entry name" value="MetI-like_sf"/>
</dbReference>
<keyword evidence="4 7" id="KW-0812">Transmembrane</keyword>
<dbReference type="GO" id="GO:0005886">
    <property type="term" value="C:plasma membrane"/>
    <property type="evidence" value="ECO:0007669"/>
    <property type="project" value="UniProtKB-SubCell"/>
</dbReference>
<evidence type="ECO:0000256" key="5">
    <source>
        <dbReference type="ARBA" id="ARBA00022989"/>
    </source>
</evidence>
<dbReference type="PROSITE" id="PS50928">
    <property type="entry name" value="ABC_TM1"/>
    <property type="match status" value="1"/>
</dbReference>
<comment type="similarity">
    <text evidence="7">Belongs to the binding-protein-dependent transport system permease family.</text>
</comment>
<evidence type="ECO:0000256" key="7">
    <source>
        <dbReference type="RuleBase" id="RU363032"/>
    </source>
</evidence>
<dbReference type="CDD" id="cd06261">
    <property type="entry name" value="TM_PBP2"/>
    <property type="match status" value="1"/>
</dbReference>
<organism evidence="9 10">
    <name type="scientific">Orbus hercynius</name>
    <dbReference type="NCBI Taxonomy" id="593135"/>
    <lineage>
        <taxon>Bacteria</taxon>
        <taxon>Pseudomonadati</taxon>
        <taxon>Pseudomonadota</taxon>
        <taxon>Gammaproteobacteria</taxon>
        <taxon>Orbales</taxon>
        <taxon>Orbaceae</taxon>
        <taxon>Orbus</taxon>
    </lineage>
</organism>
<dbReference type="Proteomes" id="UP000278542">
    <property type="component" value="Unassembled WGS sequence"/>
</dbReference>
<keyword evidence="3" id="KW-1003">Cell membrane</keyword>
<gene>
    <name evidence="9" type="ORF">DES39_0660</name>
</gene>
<accession>A0A495RIR2</accession>
<keyword evidence="5 7" id="KW-1133">Transmembrane helix</keyword>
<evidence type="ECO:0000256" key="1">
    <source>
        <dbReference type="ARBA" id="ARBA00004651"/>
    </source>
</evidence>
<feature type="transmembrane region" description="Helical" evidence="7">
    <location>
        <begin position="198"/>
        <end position="222"/>
    </location>
</feature>
<comment type="caution">
    <text evidence="9">The sequence shown here is derived from an EMBL/GenBank/DDBJ whole genome shotgun (WGS) entry which is preliminary data.</text>
</comment>
<name>A0A495RIR2_9GAMM</name>
<dbReference type="AlphaFoldDB" id="A0A495RIR2"/>
<evidence type="ECO:0000313" key="10">
    <source>
        <dbReference type="Proteomes" id="UP000278542"/>
    </source>
</evidence>
<evidence type="ECO:0000256" key="4">
    <source>
        <dbReference type="ARBA" id="ARBA00022692"/>
    </source>
</evidence>
<evidence type="ECO:0000259" key="8">
    <source>
        <dbReference type="PROSITE" id="PS50928"/>
    </source>
</evidence>
<dbReference type="NCBIfam" id="NF045473">
    <property type="entry name" value="Opp1C"/>
    <property type="match status" value="1"/>
</dbReference>
<evidence type="ECO:0000313" key="9">
    <source>
        <dbReference type="EMBL" id="RKS87432.1"/>
    </source>
</evidence>
<dbReference type="Pfam" id="PF00528">
    <property type="entry name" value="BPD_transp_1"/>
    <property type="match status" value="1"/>
</dbReference>
<comment type="subcellular location">
    <subcellularLocation>
        <location evidence="1 7">Cell membrane</location>
        <topology evidence="1 7">Multi-pass membrane protein</topology>
    </subcellularLocation>
</comment>
<keyword evidence="10" id="KW-1185">Reference proteome</keyword>
<feature type="transmembrane region" description="Helical" evidence="7">
    <location>
        <begin position="80"/>
        <end position="104"/>
    </location>
</feature>
<dbReference type="InterPro" id="IPR025966">
    <property type="entry name" value="OppC_N"/>
</dbReference>
<keyword evidence="2 7" id="KW-0813">Transport</keyword>
<keyword evidence="6 7" id="KW-0472">Membrane</keyword>
<feature type="transmembrane region" description="Helical" evidence="7">
    <location>
        <begin position="247"/>
        <end position="268"/>
    </location>
</feature>
<dbReference type="PANTHER" id="PTHR43386:SF1">
    <property type="entry name" value="D,D-DIPEPTIDE TRANSPORT SYSTEM PERMEASE PROTEIN DDPC-RELATED"/>
    <property type="match status" value="1"/>
</dbReference>
<proteinExistence type="inferred from homology"/>
<reference evidence="9 10" key="1">
    <citation type="submission" date="2018-10" db="EMBL/GenBank/DDBJ databases">
        <title>Genomic Encyclopedia of Type Strains, Phase IV (KMG-IV): sequencing the most valuable type-strain genomes for metagenomic binning, comparative biology and taxonomic classification.</title>
        <authorList>
            <person name="Goeker M."/>
        </authorList>
    </citation>
    <scope>NUCLEOTIDE SEQUENCE [LARGE SCALE GENOMIC DNA]</scope>
    <source>
        <strain evidence="9 10">DSM 22228</strain>
    </source>
</reference>
<feature type="transmembrane region" description="Helical" evidence="7">
    <location>
        <begin position="125"/>
        <end position="149"/>
    </location>
</feature>
<dbReference type="SUPFAM" id="SSF161098">
    <property type="entry name" value="MetI-like"/>
    <property type="match status" value="1"/>
</dbReference>
<dbReference type="Pfam" id="PF12911">
    <property type="entry name" value="OppC_N"/>
    <property type="match status" value="1"/>
</dbReference>
<dbReference type="InterPro" id="IPR050366">
    <property type="entry name" value="BP-dependent_transpt_permease"/>
</dbReference>
<sequence length="289" mass="32361">MMMRLFYYRLKQDRFAQICFAILLLVLLAGIFAPLIAFHDPNVASPRIKYQMMSLTYPLGTDYLGRCVFSRLIYGIRTTIFYALLAMLLTITFGAVMGMIAGFYRGKVDSIIMRLCDMLLSYPEVVMILAIVGVLGPSIGNILVAIVLVKWAWYARMIRGAVLQYTHQNYIRYAQIIGAKNSYILYRHLLPMTAADMMILASTNIGTIILTISALSFLGLGIQPPVAEWGSMLSMAKQVMLSHPEQMLPAGIAITLVVIAFNGLGDFLRDVFDPMNRFDNTVPLGDHHE</sequence>